<evidence type="ECO:0000256" key="1">
    <source>
        <dbReference type="PROSITE-ProRule" id="PRU00175"/>
    </source>
</evidence>
<keyword evidence="1" id="KW-0863">Zinc-finger</keyword>
<dbReference type="PROSITE" id="PS50089">
    <property type="entry name" value="ZF_RING_2"/>
    <property type="match status" value="1"/>
</dbReference>
<keyword evidence="1" id="KW-0862">Zinc</keyword>
<reference evidence="4 5" key="1">
    <citation type="journal article" date="2018" name="BMC Genomics">
        <title>Genomic comparison of Trypanosoma conorhini and Trypanosoma rangeli to Trypanosoma cruzi strains of high and low virulence.</title>
        <authorList>
            <person name="Bradwell K.R."/>
            <person name="Koparde V.N."/>
            <person name="Matveyev A.V."/>
            <person name="Serrano M.G."/>
            <person name="Alves J.M."/>
            <person name="Parikh H."/>
            <person name="Huang B."/>
            <person name="Lee V."/>
            <person name="Espinosa-Alvarez O."/>
            <person name="Ortiz P.A."/>
            <person name="Costa-Martins A.G."/>
            <person name="Teixeira M.M."/>
            <person name="Buck G.A."/>
        </authorList>
    </citation>
    <scope>NUCLEOTIDE SEQUENCE [LARGE SCALE GENOMIC DNA]</scope>
    <source>
        <strain evidence="4 5">025E</strain>
    </source>
</reference>
<feature type="compositionally biased region" description="Polar residues" evidence="2">
    <location>
        <begin position="101"/>
        <end position="111"/>
    </location>
</feature>
<feature type="region of interest" description="Disordered" evidence="2">
    <location>
        <begin position="97"/>
        <end position="122"/>
    </location>
</feature>
<dbReference type="OrthoDB" id="8062037at2759"/>
<feature type="compositionally biased region" description="Pro residues" evidence="2">
    <location>
        <begin position="366"/>
        <end position="375"/>
    </location>
</feature>
<feature type="region of interest" description="Disordered" evidence="2">
    <location>
        <begin position="314"/>
        <end position="345"/>
    </location>
</feature>
<feature type="region of interest" description="Disordered" evidence="2">
    <location>
        <begin position="137"/>
        <end position="156"/>
    </location>
</feature>
<dbReference type="PANTHER" id="PTHR46400">
    <property type="entry name" value="RING/U-BOX SUPERFAMILY PROTEIN"/>
    <property type="match status" value="1"/>
</dbReference>
<dbReference type="GO" id="GO:0016567">
    <property type="term" value="P:protein ubiquitination"/>
    <property type="evidence" value="ECO:0007669"/>
    <property type="project" value="InterPro"/>
</dbReference>
<dbReference type="InterPro" id="IPR013083">
    <property type="entry name" value="Znf_RING/FYVE/PHD"/>
</dbReference>
<feature type="domain" description="RING-type" evidence="3">
    <location>
        <begin position="474"/>
        <end position="516"/>
    </location>
</feature>
<protein>
    <submittedName>
        <fullName evidence="4">Zinc finger (ISS)</fullName>
    </submittedName>
</protein>
<feature type="region of interest" description="Disordered" evidence="2">
    <location>
        <begin position="241"/>
        <end position="275"/>
    </location>
</feature>
<gene>
    <name evidence="4" type="ORF">Tco025E_07887</name>
</gene>
<dbReference type="SUPFAM" id="SSF57850">
    <property type="entry name" value="RING/U-box"/>
    <property type="match status" value="1"/>
</dbReference>
<evidence type="ECO:0000313" key="5">
    <source>
        <dbReference type="Proteomes" id="UP000284403"/>
    </source>
</evidence>
<evidence type="ECO:0000313" key="4">
    <source>
        <dbReference type="EMBL" id="RNF04935.1"/>
    </source>
</evidence>
<dbReference type="RefSeq" id="XP_029225152.1">
    <property type="nucleotide sequence ID" value="XM_029374746.1"/>
</dbReference>
<dbReference type="Gene3D" id="3.30.40.10">
    <property type="entry name" value="Zinc/RING finger domain, C3HC4 (zinc finger)"/>
    <property type="match status" value="1"/>
</dbReference>
<keyword evidence="5" id="KW-1185">Reference proteome</keyword>
<dbReference type="EMBL" id="MKKU01000658">
    <property type="protein sequence ID" value="RNF04935.1"/>
    <property type="molecule type" value="Genomic_DNA"/>
</dbReference>
<dbReference type="InterPro" id="IPR033276">
    <property type="entry name" value="BB"/>
</dbReference>
<dbReference type="AlphaFoldDB" id="A0A422NHJ4"/>
<dbReference type="InterPro" id="IPR001841">
    <property type="entry name" value="Znf_RING"/>
</dbReference>
<comment type="caution">
    <text evidence="4">The sequence shown here is derived from an EMBL/GenBank/DDBJ whole genome shotgun (WGS) entry which is preliminary data.</text>
</comment>
<dbReference type="Pfam" id="PF13639">
    <property type="entry name" value="zf-RING_2"/>
    <property type="match status" value="1"/>
</dbReference>
<organism evidence="4 5">
    <name type="scientific">Trypanosoma conorhini</name>
    <dbReference type="NCBI Taxonomy" id="83891"/>
    <lineage>
        <taxon>Eukaryota</taxon>
        <taxon>Discoba</taxon>
        <taxon>Euglenozoa</taxon>
        <taxon>Kinetoplastea</taxon>
        <taxon>Metakinetoplastina</taxon>
        <taxon>Trypanosomatida</taxon>
        <taxon>Trypanosomatidae</taxon>
        <taxon>Trypanosoma</taxon>
    </lineage>
</organism>
<accession>A0A422NHJ4</accession>
<dbReference type="GeneID" id="40321498"/>
<evidence type="ECO:0000256" key="2">
    <source>
        <dbReference type="SAM" id="MobiDB-lite"/>
    </source>
</evidence>
<dbReference type="GO" id="GO:0046621">
    <property type="term" value="P:negative regulation of organ growth"/>
    <property type="evidence" value="ECO:0007669"/>
    <property type="project" value="InterPro"/>
</dbReference>
<dbReference type="GO" id="GO:0008270">
    <property type="term" value="F:zinc ion binding"/>
    <property type="evidence" value="ECO:0007669"/>
    <property type="project" value="UniProtKB-KW"/>
</dbReference>
<evidence type="ECO:0000259" key="3">
    <source>
        <dbReference type="PROSITE" id="PS50089"/>
    </source>
</evidence>
<dbReference type="PANTHER" id="PTHR46400:SF5">
    <property type="entry name" value="RING-TYPE DOMAIN-CONTAINING PROTEIN"/>
    <property type="match status" value="1"/>
</dbReference>
<keyword evidence="1" id="KW-0479">Metal-binding</keyword>
<dbReference type="Proteomes" id="UP000284403">
    <property type="component" value="Unassembled WGS sequence"/>
</dbReference>
<name>A0A422NHJ4_9TRYP</name>
<feature type="region of interest" description="Disordered" evidence="2">
    <location>
        <begin position="359"/>
        <end position="380"/>
    </location>
</feature>
<proteinExistence type="predicted"/>
<dbReference type="GO" id="GO:0004842">
    <property type="term" value="F:ubiquitin-protein transferase activity"/>
    <property type="evidence" value="ECO:0007669"/>
    <property type="project" value="InterPro"/>
</dbReference>
<sequence>MPQQRTTLRMNNPPMHSHFSAYREGLLMQMQGRDAVAAAVAAPPTHNQRSSIRWGYSVGNNNSYGSSRGDTGCIGSMEDVPLREEVMTPISVGSRAENAPFASSSPHSSTPAVARGPGISAGTMGGLMPSPSLTSFQQHFKHPPSLSSRFDSMHGVSRRPPGFAAPYSLDALPQPQREDKAGTRSNGAYTTFLAYGGTAAPSYHVDPNLHGFFPQSRQVPQTTGTAVVSASDVLHTALFSAERGPPAPHHSAGIQRPPPPLPQQDQPEQQTRSYTREAVGEAFETAMNPPLQRLQHHHDPVFWELFERLAYRPSSRHRRGAAATRPQRRSEQSRVGGDPSIGGWMRRSPRLAQITPSIIPSYSPFRPRPGSPPPLSTLSREVHNSRTTLRFASTRRASRLSDGYLFEAAFAPDVDNMSYEELLDLAESIGRVERGVPRERLLQLRVLLQPIHFGVMTERTGGALSPREEECLTCCVCLDSFSVGHVATQLPCCRHFLHEGCASRWFESHFRCPICTRDVRDT</sequence>